<keyword evidence="2" id="KW-1185">Reference proteome</keyword>
<dbReference type="InterPro" id="IPR023393">
    <property type="entry name" value="START-like_dom_sf"/>
</dbReference>
<protein>
    <recommendedName>
        <fullName evidence="3">Polyketide cyclase</fullName>
    </recommendedName>
</protein>
<sequence length="175" mass="19394">MPDQSTVEHVNATLTVAASATSVFAILADPTTHAAIDGTGWVQQALDPAPLTEPDQIFRMNMYHANHPDGAYRTINRVELFDAPQIISWLPGYEKDDGQLDFGGWSWRYDLVPHDPATTEVTLTYDWSAVPQPIREYLRFPPFSPGHLTASLHHLAELATRPPQPSTSGRPALPR</sequence>
<dbReference type="SUPFAM" id="SSF55961">
    <property type="entry name" value="Bet v1-like"/>
    <property type="match status" value="1"/>
</dbReference>
<comment type="caution">
    <text evidence="1">The sequence shown here is derived from an EMBL/GenBank/DDBJ whole genome shotgun (WGS) entry which is preliminary data.</text>
</comment>
<dbReference type="RefSeq" id="WP_184783089.1">
    <property type="nucleotide sequence ID" value="NZ_JACHMG010000001.1"/>
</dbReference>
<dbReference type="AlphaFoldDB" id="A0A840J3E1"/>
<gene>
    <name evidence="1" type="ORF">BJY18_005878</name>
</gene>
<dbReference type="EMBL" id="JACHMG010000001">
    <property type="protein sequence ID" value="MBB4688393.1"/>
    <property type="molecule type" value="Genomic_DNA"/>
</dbReference>
<accession>A0A840J3E1</accession>
<evidence type="ECO:0000313" key="2">
    <source>
        <dbReference type="Proteomes" id="UP000581769"/>
    </source>
</evidence>
<dbReference type="Proteomes" id="UP000581769">
    <property type="component" value="Unassembled WGS sequence"/>
</dbReference>
<organism evidence="1 2">
    <name type="scientific">Amycolatopsis jiangsuensis</name>
    <dbReference type="NCBI Taxonomy" id="1181879"/>
    <lineage>
        <taxon>Bacteria</taxon>
        <taxon>Bacillati</taxon>
        <taxon>Actinomycetota</taxon>
        <taxon>Actinomycetes</taxon>
        <taxon>Pseudonocardiales</taxon>
        <taxon>Pseudonocardiaceae</taxon>
        <taxon>Amycolatopsis</taxon>
    </lineage>
</organism>
<name>A0A840J3E1_9PSEU</name>
<proteinExistence type="predicted"/>
<reference evidence="1 2" key="1">
    <citation type="submission" date="2020-08" db="EMBL/GenBank/DDBJ databases">
        <title>Sequencing the genomes of 1000 actinobacteria strains.</title>
        <authorList>
            <person name="Klenk H.-P."/>
        </authorList>
    </citation>
    <scope>NUCLEOTIDE SEQUENCE [LARGE SCALE GENOMIC DNA]</scope>
    <source>
        <strain evidence="1 2">DSM 45859</strain>
    </source>
</reference>
<evidence type="ECO:0000313" key="1">
    <source>
        <dbReference type="EMBL" id="MBB4688393.1"/>
    </source>
</evidence>
<dbReference type="Gene3D" id="3.30.530.20">
    <property type="match status" value="1"/>
</dbReference>
<evidence type="ECO:0008006" key="3">
    <source>
        <dbReference type="Google" id="ProtNLM"/>
    </source>
</evidence>